<feature type="region of interest" description="Disordered" evidence="1">
    <location>
        <begin position="64"/>
        <end position="83"/>
    </location>
</feature>
<dbReference type="CDD" id="cd09272">
    <property type="entry name" value="RNase_HI_RT_Ty1"/>
    <property type="match status" value="1"/>
</dbReference>
<proteinExistence type="predicted"/>
<gene>
    <name evidence="3" type="ORF">AFUS01_LOCUS10056</name>
</gene>
<feature type="domain" description="Reverse transcriptase Ty1/copia-type" evidence="2">
    <location>
        <begin position="184"/>
        <end position="395"/>
    </location>
</feature>
<organism evidence="3 4">
    <name type="scientific">Allacma fusca</name>
    <dbReference type="NCBI Taxonomy" id="39272"/>
    <lineage>
        <taxon>Eukaryota</taxon>
        <taxon>Metazoa</taxon>
        <taxon>Ecdysozoa</taxon>
        <taxon>Arthropoda</taxon>
        <taxon>Hexapoda</taxon>
        <taxon>Collembola</taxon>
        <taxon>Symphypleona</taxon>
        <taxon>Sminthuridae</taxon>
        <taxon>Allacma</taxon>
    </lineage>
</organism>
<protein>
    <recommendedName>
        <fullName evidence="2">Reverse transcriptase Ty1/copia-type domain-containing protein</fullName>
    </recommendedName>
</protein>
<name>A0A8J2JIE9_9HEXA</name>
<dbReference type="PANTHER" id="PTHR11439">
    <property type="entry name" value="GAG-POL-RELATED RETROTRANSPOSON"/>
    <property type="match status" value="1"/>
</dbReference>
<dbReference type="OrthoDB" id="411615at2759"/>
<comment type="caution">
    <text evidence="3">The sequence shown here is derived from an EMBL/GenBank/DDBJ whole genome shotgun (WGS) entry which is preliminary data.</text>
</comment>
<feature type="non-terminal residue" evidence="3">
    <location>
        <position position="1"/>
    </location>
</feature>
<evidence type="ECO:0000313" key="3">
    <source>
        <dbReference type="EMBL" id="CAG7720801.1"/>
    </source>
</evidence>
<dbReference type="Pfam" id="PF07727">
    <property type="entry name" value="RVT_2"/>
    <property type="match status" value="1"/>
</dbReference>
<dbReference type="InterPro" id="IPR013103">
    <property type="entry name" value="RVT_2"/>
</dbReference>
<evidence type="ECO:0000313" key="4">
    <source>
        <dbReference type="Proteomes" id="UP000708208"/>
    </source>
</evidence>
<accession>A0A8J2JIE9</accession>
<sequence length="557" mass="63179">MKLYDLQKSQYFYSTNVDIWEDRIPINRETNFQEEIAFESQNTPLRQDEEESEAEDFSVEIVNPHDAEKPGTPTVQTPPSPPKMVVIPPTPPKVVTPPQVPVSEPVVPPTPSNSPVAGSTRKAFKPLVTKPTVAPRSVKKTGTAILNMGKKIWSTLSRSSSTESDLDVLELSAGDTKHLPEGGIRRKARLVVKGCGQRPGVDYKETFAPVVRYETVRILLATAASMNLQLRQFDVNTAFLNTDLEEEIYMRQPKGYEVQRGNYVCKLQRGLYGLKQSPRNWHKTLKLALTELGFMRCAYDNCLFIYQYGENTRIYIAIYVDDGLMAGNDPRLMDSMLEDLSKKFEMKISPDVKKFLGLEISRDKRGIMVHQEDYIQTVAKRFGLENCKSVGIPLQPYRELDPDPTGESHDPSLEFQEIVGALLFVMRCCRPDVAYAVNKLSRYFQNYEKKHMEAAKEVLRYLRTTRNMGIRYFPSQRDNQLVGYCDADFGSDRMERKSTTGVIFTFNESPLTWLSRKQTIIALSTTEAEYVAAATACKEGIWLKNVLEDIAVVDDPC</sequence>
<evidence type="ECO:0000259" key="2">
    <source>
        <dbReference type="Pfam" id="PF07727"/>
    </source>
</evidence>
<evidence type="ECO:0000256" key="1">
    <source>
        <dbReference type="SAM" id="MobiDB-lite"/>
    </source>
</evidence>
<dbReference type="Proteomes" id="UP000708208">
    <property type="component" value="Unassembled WGS sequence"/>
</dbReference>
<keyword evidence="4" id="KW-1185">Reference proteome</keyword>
<reference evidence="3" key="1">
    <citation type="submission" date="2021-06" db="EMBL/GenBank/DDBJ databases">
        <authorList>
            <person name="Hodson N. C."/>
            <person name="Mongue J. A."/>
            <person name="Jaron S. K."/>
        </authorList>
    </citation>
    <scope>NUCLEOTIDE SEQUENCE</scope>
</reference>
<dbReference type="EMBL" id="CAJVCH010073858">
    <property type="protein sequence ID" value="CAG7720801.1"/>
    <property type="molecule type" value="Genomic_DNA"/>
</dbReference>
<dbReference type="AlphaFoldDB" id="A0A8J2JIE9"/>